<feature type="compositionally biased region" description="Polar residues" evidence="2">
    <location>
        <begin position="102"/>
        <end position="112"/>
    </location>
</feature>
<dbReference type="Gene3D" id="3.40.190.150">
    <property type="entry name" value="Bordetella uptake gene, domain 1"/>
    <property type="match status" value="1"/>
</dbReference>
<dbReference type="InterPro" id="IPR005064">
    <property type="entry name" value="BUG"/>
</dbReference>
<dbReference type="KEGG" id="bpt:Bpet1389"/>
<evidence type="ECO:0000313" key="3">
    <source>
        <dbReference type="EMBL" id="CAP41724.1"/>
    </source>
</evidence>
<evidence type="ECO:0000256" key="2">
    <source>
        <dbReference type="SAM" id="MobiDB-lite"/>
    </source>
</evidence>
<evidence type="ECO:0000256" key="1">
    <source>
        <dbReference type="ARBA" id="ARBA00006987"/>
    </source>
</evidence>
<dbReference type="InterPro" id="IPR042100">
    <property type="entry name" value="Bug_dom1"/>
</dbReference>
<name>A9IEC1_BORPD</name>
<dbReference type="AlphaFoldDB" id="A9IEC1"/>
<feature type="region of interest" description="Disordered" evidence="2">
    <location>
        <begin position="1"/>
        <end position="30"/>
    </location>
</feature>
<gene>
    <name evidence="3" type="ordered locus">Bpet1389</name>
</gene>
<dbReference type="Proteomes" id="UP000001225">
    <property type="component" value="Chromosome"/>
</dbReference>
<dbReference type="Gene3D" id="3.40.190.10">
    <property type="entry name" value="Periplasmic binding protein-like II"/>
    <property type="match status" value="1"/>
</dbReference>
<dbReference type="PANTHER" id="PTHR42928">
    <property type="entry name" value="TRICARBOXYLATE-BINDING PROTEIN"/>
    <property type="match status" value="1"/>
</dbReference>
<comment type="similarity">
    <text evidence="1">Belongs to the UPF0065 (bug) family.</text>
</comment>
<dbReference type="EMBL" id="AM902716">
    <property type="protein sequence ID" value="CAP41724.1"/>
    <property type="molecule type" value="Genomic_DNA"/>
</dbReference>
<proteinExistence type="inferred from homology"/>
<dbReference type="STRING" id="94624.Bpet1389"/>
<organism evidence="3 4">
    <name type="scientific">Bordetella petrii (strain ATCC BAA-461 / DSM 12804 / CCUG 43448 / CIP 107267 / Se-1111R)</name>
    <dbReference type="NCBI Taxonomy" id="340100"/>
    <lineage>
        <taxon>Bacteria</taxon>
        <taxon>Pseudomonadati</taxon>
        <taxon>Pseudomonadota</taxon>
        <taxon>Betaproteobacteria</taxon>
        <taxon>Burkholderiales</taxon>
        <taxon>Alcaligenaceae</taxon>
        <taxon>Bordetella</taxon>
    </lineage>
</organism>
<dbReference type="PANTHER" id="PTHR42928:SF5">
    <property type="entry name" value="BLR1237 PROTEIN"/>
    <property type="match status" value="1"/>
</dbReference>
<evidence type="ECO:0000313" key="4">
    <source>
        <dbReference type="Proteomes" id="UP000001225"/>
    </source>
</evidence>
<feature type="region of interest" description="Disordered" evidence="2">
    <location>
        <begin position="82"/>
        <end position="128"/>
    </location>
</feature>
<keyword evidence="4" id="KW-1185">Reference proteome</keyword>
<dbReference type="Pfam" id="PF03401">
    <property type="entry name" value="TctC"/>
    <property type="match status" value="1"/>
</dbReference>
<reference evidence="3 4" key="1">
    <citation type="journal article" date="2008" name="BMC Genomics">
        <title>The missing link: Bordetella petrii is endowed with both the metabolic versatility of environmental bacteria and virulence traits of pathogenic Bordetellae.</title>
        <authorList>
            <person name="Gross R."/>
            <person name="Guzman C.A."/>
            <person name="Sebaihia M."/>
            <person name="Martins Dos Santos V.A."/>
            <person name="Pieper D.H."/>
            <person name="Koebnik R."/>
            <person name="Lechner M."/>
            <person name="Bartels D."/>
            <person name="Buhrmester J."/>
            <person name="Choudhuri J.V."/>
            <person name="Ebensen T."/>
            <person name="Gaigalat L."/>
            <person name="Herrmann S."/>
            <person name="Khachane A.N."/>
            <person name="Larisch C."/>
            <person name="Link S."/>
            <person name="Linke B."/>
            <person name="Meyer F."/>
            <person name="Mormann S."/>
            <person name="Nakunst D."/>
            <person name="Rueckert C."/>
            <person name="Schneiker-Bekel S."/>
            <person name="Schulze K."/>
            <person name="Vorhoelter F.J."/>
            <person name="Yevsa T."/>
            <person name="Engle J.T."/>
            <person name="Goldman W.E."/>
            <person name="Puehler A."/>
            <person name="Goebel U.B."/>
            <person name="Goesmann A."/>
            <person name="Bloecker H."/>
            <person name="Kaiser O."/>
            <person name="Martinez-Arias R."/>
        </authorList>
    </citation>
    <scope>NUCLEOTIDE SEQUENCE [LARGE SCALE GENOMIC DNA]</scope>
    <source>
        <strain evidence="4">ATCC BAA-461 / DSM 12804 / CCUG 43448 / CIP 107267 / Se-1111R</strain>
    </source>
</reference>
<protein>
    <submittedName>
        <fullName evidence="3">Hypothetical UPF0065 protein in clcB-clcD intergenic region</fullName>
    </submittedName>
</protein>
<dbReference type="eggNOG" id="COG3181">
    <property type="taxonomic scope" value="Bacteria"/>
</dbReference>
<sequence length="128" mass="13225">MFDSITSARPRIQSGKLHSLGATTARRSSALPDVPTMAEAGVPGYEVSPWFAVFASAGTPANVVAKLNKVLNDAMWQPETLKKLEGGGGRTHRQHTAGIGNVSAQGNGSLGSAHQGAGHPHGLKPSFT</sequence>
<accession>A9IEC1</accession>